<gene>
    <name evidence="2" type="ORF">PROH_19105</name>
</gene>
<dbReference type="AlphaFoldDB" id="A0A0M2PTR1"/>
<comment type="caution">
    <text evidence="2">The sequence shown here is derived from an EMBL/GenBank/DDBJ whole genome shotgun (WGS) entry which is preliminary data.</text>
</comment>
<keyword evidence="3" id="KW-1185">Reference proteome</keyword>
<keyword evidence="2" id="KW-0808">Transferase</keyword>
<dbReference type="PANTHER" id="PTHR45947:SF3">
    <property type="entry name" value="SULFOQUINOVOSYL TRANSFERASE SQD2"/>
    <property type="match status" value="1"/>
</dbReference>
<accession>A0A0M2PTR1</accession>
<dbReference type="PANTHER" id="PTHR45947">
    <property type="entry name" value="SULFOQUINOVOSYL TRANSFERASE SQD2"/>
    <property type="match status" value="1"/>
</dbReference>
<protein>
    <submittedName>
        <fullName evidence="2">Glycosyl transferase</fullName>
    </submittedName>
</protein>
<dbReference type="Proteomes" id="UP000034681">
    <property type="component" value="Unassembled WGS sequence"/>
</dbReference>
<dbReference type="SUPFAM" id="SSF53756">
    <property type="entry name" value="UDP-Glycosyltransferase/glycogen phosphorylase"/>
    <property type="match status" value="1"/>
</dbReference>
<dbReference type="GO" id="GO:0016757">
    <property type="term" value="F:glycosyltransferase activity"/>
    <property type="evidence" value="ECO:0007669"/>
    <property type="project" value="InterPro"/>
</dbReference>
<reference evidence="2" key="1">
    <citation type="submission" date="2012-04" db="EMBL/GenBank/DDBJ databases">
        <authorList>
            <person name="Borisov I.G."/>
            <person name="Ivanikova N.V."/>
            <person name="Pinevich A.V."/>
        </authorList>
    </citation>
    <scope>NUCLEOTIDE SEQUENCE</scope>
    <source>
        <strain evidence="2">CALU 1027</strain>
    </source>
</reference>
<feature type="domain" description="Glycosyl transferase family 1" evidence="1">
    <location>
        <begin position="205"/>
        <end position="368"/>
    </location>
</feature>
<evidence type="ECO:0000313" key="3">
    <source>
        <dbReference type="Proteomes" id="UP000034681"/>
    </source>
</evidence>
<dbReference type="Pfam" id="PF00534">
    <property type="entry name" value="Glycos_transf_1"/>
    <property type="match status" value="1"/>
</dbReference>
<organism evidence="2 3">
    <name type="scientific">Prochlorothrix hollandica PCC 9006 = CALU 1027</name>
    <dbReference type="NCBI Taxonomy" id="317619"/>
    <lineage>
        <taxon>Bacteria</taxon>
        <taxon>Bacillati</taxon>
        <taxon>Cyanobacteriota</taxon>
        <taxon>Cyanophyceae</taxon>
        <taxon>Prochlorotrichales</taxon>
        <taxon>Prochlorotrichaceae</taxon>
        <taxon>Prochlorothrix</taxon>
    </lineage>
</organism>
<dbReference type="STRING" id="317619.GCA_000332315_02828"/>
<evidence type="ECO:0000259" key="1">
    <source>
        <dbReference type="Pfam" id="PF00534"/>
    </source>
</evidence>
<proteinExistence type="predicted"/>
<dbReference type="InterPro" id="IPR001296">
    <property type="entry name" value="Glyco_trans_1"/>
</dbReference>
<dbReference type="CDD" id="cd03801">
    <property type="entry name" value="GT4_PimA-like"/>
    <property type="match status" value="1"/>
</dbReference>
<dbReference type="EMBL" id="AJTX02000008">
    <property type="protein sequence ID" value="KKI98517.1"/>
    <property type="molecule type" value="Genomic_DNA"/>
</dbReference>
<name>A0A0M2PTR1_PROHO</name>
<dbReference type="OrthoDB" id="9790710at2"/>
<dbReference type="RefSeq" id="WP_017713121.1">
    <property type="nucleotide sequence ID" value="NZ_KB235938.1"/>
</dbReference>
<dbReference type="InterPro" id="IPR050194">
    <property type="entry name" value="Glycosyltransferase_grp1"/>
</dbReference>
<evidence type="ECO:0000313" key="2">
    <source>
        <dbReference type="EMBL" id="KKI98517.1"/>
    </source>
</evidence>
<sequence>MKLAVITSHPIQYYAPWFRYLNDHTEQLGLKIKIFYLWDFGVTEKLDVGFKKSIQWDIPLLEGYEYEFVTNLSKDPGTHHFWGLQNPNLFKQVYDYQPNAVLLMTYNYASLYQFIWSWKKTNIPLVFRGDSHRLFANQRSLKFKLKHNIIKFIYKNFSAFLYVGKANYDYFRIHGVPIEKLFFAPHSVNNDYFFEQAEQARIKTKIWKQELQIAEDNLVILFAGKLEEKKRPLDLLTAFTQANLSNTTLLFVGDGELDNKLKNQAKSFPNVKFAPFQNQSLMPRTYAIADLFVLPSYSETWGLAVNEAMCLSRPIIVSDHVGCASDLVIPDQNGLIFPAGNINELAQVIKKACANKERLKNWGKRSREIINDYSYERLTNGLLQSLKYLSIIN</sequence>
<dbReference type="Gene3D" id="3.40.50.2000">
    <property type="entry name" value="Glycogen Phosphorylase B"/>
    <property type="match status" value="2"/>
</dbReference>